<organism evidence="1 2">
    <name type="scientific">Ochrobactrum vermis</name>
    <dbReference type="NCBI Taxonomy" id="1827297"/>
    <lineage>
        <taxon>Bacteria</taxon>
        <taxon>Pseudomonadati</taxon>
        <taxon>Pseudomonadota</taxon>
        <taxon>Alphaproteobacteria</taxon>
        <taxon>Hyphomicrobiales</taxon>
        <taxon>Brucellaceae</taxon>
        <taxon>Brucella/Ochrobactrum group</taxon>
        <taxon>Ochrobactrum</taxon>
    </lineage>
</organism>
<evidence type="ECO:0000313" key="2">
    <source>
        <dbReference type="Proteomes" id="UP001375812"/>
    </source>
</evidence>
<dbReference type="Gene3D" id="3.30.10.10">
    <property type="entry name" value="Trypsin Inhibitor V, subunit A"/>
    <property type="match status" value="1"/>
</dbReference>
<dbReference type="PROSITE" id="PS51257">
    <property type="entry name" value="PROKAR_LIPOPROTEIN"/>
    <property type="match status" value="1"/>
</dbReference>
<name>A0ABU8PKJ3_9HYPH</name>
<dbReference type="EMBL" id="JBBGZH010000002">
    <property type="protein sequence ID" value="MEJ5022746.1"/>
    <property type="molecule type" value="Genomic_DNA"/>
</dbReference>
<gene>
    <name evidence="1" type="ORF">WH297_23820</name>
</gene>
<sequence>MKFLRTTVPFTGIAMMLVIVGCQKENEPTVSIENPQPGVCKKEAAQTLVGKGKISDEYAMKVTGATIVRQIKPGDPVTMDMRQERVTVETDEATGKIVRSFCG</sequence>
<proteinExistence type="predicted"/>
<reference evidence="1 2" key="1">
    <citation type="submission" date="2023-12" db="EMBL/GenBank/DDBJ databases">
        <title>Gut-associated functions are favored during microbiome assembly across C. elegans life.</title>
        <authorList>
            <person name="Zimmermann J."/>
        </authorList>
    </citation>
    <scope>NUCLEOTIDE SEQUENCE [LARGE SCALE GENOMIC DNA]</scope>
    <source>
        <strain evidence="1 2">MYb71</strain>
    </source>
</reference>
<dbReference type="RefSeq" id="WP_286154252.1">
    <property type="nucleotide sequence ID" value="NZ_JBBGZH010000002.1"/>
</dbReference>
<accession>A0ABU8PKJ3</accession>
<dbReference type="Proteomes" id="UP001375812">
    <property type="component" value="Unassembled WGS sequence"/>
</dbReference>
<evidence type="ECO:0000313" key="1">
    <source>
        <dbReference type="EMBL" id="MEJ5022746.1"/>
    </source>
</evidence>
<dbReference type="InterPro" id="IPR021719">
    <property type="entry name" value="Prot_inh_I78"/>
</dbReference>
<comment type="caution">
    <text evidence="1">The sequence shown here is derived from an EMBL/GenBank/DDBJ whole genome shotgun (WGS) entry which is preliminary data.</text>
</comment>
<dbReference type="Pfam" id="PF11720">
    <property type="entry name" value="Inhibitor_I78"/>
    <property type="match status" value="1"/>
</dbReference>
<keyword evidence="2" id="KW-1185">Reference proteome</keyword>
<protein>
    <submittedName>
        <fullName evidence="1">I78 family peptidase inhibitor</fullName>
    </submittedName>
</protein>